<feature type="transmembrane region" description="Helical" evidence="1">
    <location>
        <begin position="221"/>
        <end position="244"/>
    </location>
</feature>
<reference evidence="3" key="1">
    <citation type="submission" date="2024-05" db="EMBL/GenBank/DDBJ databases">
        <authorList>
            <person name="Yang L."/>
            <person name="Pan L."/>
        </authorList>
    </citation>
    <scope>NUCLEOTIDE SEQUENCE</scope>
    <source>
        <strain evidence="3">FCG-7</strain>
    </source>
</reference>
<dbReference type="Pfam" id="PF11845">
    <property type="entry name" value="Tll0287-like"/>
    <property type="match status" value="1"/>
</dbReference>
<organism evidence="3">
    <name type="scientific">Chitinibacter mangrovi</name>
    <dbReference type="NCBI Taxonomy" id="3153927"/>
    <lineage>
        <taxon>Bacteria</taxon>
        <taxon>Pseudomonadati</taxon>
        <taxon>Pseudomonadota</taxon>
        <taxon>Betaproteobacteria</taxon>
        <taxon>Neisseriales</taxon>
        <taxon>Chitinibacteraceae</taxon>
        <taxon>Chitinibacter</taxon>
    </lineage>
</organism>
<proteinExistence type="predicted"/>
<sequence length="251" mass="27937">MGTLSKSIFIIILSLICSFFIGKSIYEKEQLNQARTMANMVEHIGQWASQYRGIWTKEAKGEIVDQGSHLDTLTVSLANEDNSVTSAEDMATTLNFHLKNPALVQREISDLMIADQSKASYRITSDKFMNVRNSPTAFERKAMEYMRANNVTEYSEVNNGRTLYARGLIATAACMRCHESAEKAPYAVRSLYPTQGYGYELGKVSGVISVKIPSSYSASTIFSAFNLLSLIALGIFGFVVFLLCRRKADQD</sequence>
<dbReference type="EMBL" id="CP157355">
    <property type="protein sequence ID" value="XBM01102.1"/>
    <property type="molecule type" value="Genomic_DNA"/>
</dbReference>
<feature type="domain" description="Tll0287-like" evidence="2">
    <location>
        <begin position="27"/>
        <end position="213"/>
    </location>
</feature>
<dbReference type="AlphaFoldDB" id="A0AAU7FB00"/>
<dbReference type="KEGG" id="cmav:ABHF33_02115"/>
<gene>
    <name evidence="3" type="ORF">ABHF33_02115</name>
</gene>
<dbReference type="InterPro" id="IPR021796">
    <property type="entry name" value="Tll0287-like_dom"/>
</dbReference>
<name>A0AAU7FB00_9NEIS</name>
<feature type="transmembrane region" description="Helical" evidence="1">
    <location>
        <begin position="7"/>
        <end position="26"/>
    </location>
</feature>
<accession>A0AAU7FB00</accession>
<evidence type="ECO:0000259" key="2">
    <source>
        <dbReference type="Pfam" id="PF11845"/>
    </source>
</evidence>
<keyword evidence="1" id="KW-0472">Membrane</keyword>
<keyword evidence="1" id="KW-1133">Transmembrane helix</keyword>
<evidence type="ECO:0000256" key="1">
    <source>
        <dbReference type="SAM" id="Phobius"/>
    </source>
</evidence>
<evidence type="ECO:0000313" key="3">
    <source>
        <dbReference type="EMBL" id="XBM01102.1"/>
    </source>
</evidence>
<protein>
    <submittedName>
        <fullName evidence="3">DUF3365 domain-containing protein</fullName>
    </submittedName>
</protein>
<keyword evidence="1" id="KW-0812">Transmembrane</keyword>
<dbReference type="RefSeq" id="WP_348945418.1">
    <property type="nucleotide sequence ID" value="NZ_CP157355.1"/>
</dbReference>